<protein>
    <recommendedName>
        <fullName evidence="3">Sugar-binding protein</fullName>
    </recommendedName>
</protein>
<organism evidence="1 2">
    <name type="scientific">Chryseobacterium elymi</name>
    <dbReference type="NCBI Taxonomy" id="395936"/>
    <lineage>
        <taxon>Bacteria</taxon>
        <taxon>Pseudomonadati</taxon>
        <taxon>Bacteroidota</taxon>
        <taxon>Flavobacteriia</taxon>
        <taxon>Flavobacteriales</taxon>
        <taxon>Weeksellaceae</taxon>
        <taxon>Chryseobacterium group</taxon>
        <taxon>Chryseobacterium</taxon>
    </lineage>
</organism>
<accession>A0A3D9D6D4</accession>
<dbReference type="AlphaFoldDB" id="A0A3D9D6D4"/>
<keyword evidence="2" id="KW-1185">Reference proteome</keyword>
<proteinExistence type="predicted"/>
<name>A0A3D9D6D4_9FLAO</name>
<sequence length="916" mass="105057">MIAQKDDKLKFFPQSPEVQSLQKFIDQPVSLHNGTADISVPIYTLKINSQLSLPLSASYNTSGIKVGERAGSIGLGWNLTNPGVVIRSMRGEPDNLTSLQAAHDDLKDRVYNFDLYNDVNANNLLATIDETDYEPDEYIINFLGNSLKVVFDGSIPGNDLGKKFVQIPLSDHKVVASLNGGFISGWEVTDPQGNIFYFGSETANQNTAVEFENSPAVITYGSTQGGNNSTPSYAKTWHLIKVKTTDNKIVQFYYQNKGNSTVASVLGETSYKCGTFNYNWNSNQLLQQLCQQQSLPATQISYTLQTNDDLYIDRIESETTKIKFNHLTVRQDIDNAKRLDNINISDSKNHTIKKIDFVFSYFQPTTTDNCFINKIKNNGIFSSHITTQSKRLKLDKILESDPQNTKISEYKFEYFSNQMPNIMSSAQDHWGYYNGKDSNCGFLPSIQFRVANDLYPGIYLMGKNVRKESEDHLKYGSLTKITYPTGGSINLEYEKNTVSAFMDENVSSYMEINPTYEIAVNAEQHVDLNTNEPYYSDLEYNIQLGYDSSFSFGLPDYEYNPEGMAYYRNFKIESTDPSFQTRFISYNESIPVKKFETYKITAELNPQSLQNSQFSDEKYTPEFGAMLKVYYRGQREDLSYAGGLRIKKITHKDTDDTPQIIKEFDYGDSGIGLNYPFYVEQEYISHLPLVKLYGLATFPLNSIFSNNIIYESVTTYQVNVKTGDKIKSEYKFKATNIDQLMEVGDYNVSDHMYRRTLFSLPMRRSYSNWRLGNLVKQTDYIFSNGSYQIQKETLNTYGKQKDYYYNNPIFGLRLEKRGYWEPAPGFEGYNTYKWEFYSIYTEKYDLLNSKTTNYFNSVSNQTVSDYFYNNPAHYQLNKQKTTFPDGTIDETNYSYAHEKANQKLINANMIGIPLET</sequence>
<evidence type="ECO:0000313" key="2">
    <source>
        <dbReference type="Proteomes" id="UP000257030"/>
    </source>
</evidence>
<reference evidence="1 2" key="1">
    <citation type="journal article" date="2010" name="Syst. Appl. Microbiol.">
        <title>Four new species of Chryseobacterium from the rhizosphere of coastal sand dune plants, Chryseobacterium elymi sp. nov., Chryseobacterium hagamense sp. nov., Chryseobacterium lathyri sp. nov. and Chryseobacterium rhizosphaerae sp. nov.</title>
        <authorList>
            <person name="Cho S.H."/>
            <person name="Lee K.S."/>
            <person name="Shin D.S."/>
            <person name="Han J.H."/>
            <person name="Park K.S."/>
            <person name="Lee C.H."/>
            <person name="Park K.H."/>
            <person name="Kim S.B."/>
        </authorList>
    </citation>
    <scope>NUCLEOTIDE SEQUENCE [LARGE SCALE GENOMIC DNA]</scope>
    <source>
        <strain evidence="1 2">KCTC 22547</strain>
    </source>
</reference>
<dbReference type="Proteomes" id="UP000257030">
    <property type="component" value="Unassembled WGS sequence"/>
</dbReference>
<evidence type="ECO:0000313" key="1">
    <source>
        <dbReference type="EMBL" id="REC73508.1"/>
    </source>
</evidence>
<gene>
    <name evidence="1" type="ORF">DRF60_19215</name>
</gene>
<dbReference type="EMBL" id="QNUH01000027">
    <property type="protein sequence ID" value="REC73508.1"/>
    <property type="molecule type" value="Genomic_DNA"/>
</dbReference>
<comment type="caution">
    <text evidence="1">The sequence shown here is derived from an EMBL/GenBank/DDBJ whole genome shotgun (WGS) entry which is preliminary data.</text>
</comment>
<feature type="non-terminal residue" evidence="1">
    <location>
        <position position="916"/>
    </location>
</feature>
<evidence type="ECO:0008006" key="3">
    <source>
        <dbReference type="Google" id="ProtNLM"/>
    </source>
</evidence>